<organism evidence="2 3">
    <name type="scientific">Xanthoceras sorbifolium</name>
    <dbReference type="NCBI Taxonomy" id="99658"/>
    <lineage>
        <taxon>Eukaryota</taxon>
        <taxon>Viridiplantae</taxon>
        <taxon>Streptophyta</taxon>
        <taxon>Embryophyta</taxon>
        <taxon>Tracheophyta</taxon>
        <taxon>Spermatophyta</taxon>
        <taxon>Magnoliopsida</taxon>
        <taxon>eudicotyledons</taxon>
        <taxon>Gunneridae</taxon>
        <taxon>Pentapetalae</taxon>
        <taxon>rosids</taxon>
        <taxon>malvids</taxon>
        <taxon>Sapindales</taxon>
        <taxon>Sapindaceae</taxon>
        <taxon>Xanthoceroideae</taxon>
        <taxon>Xanthoceras</taxon>
    </lineage>
</organism>
<sequence length="258" mass="29568">MLVSTYIFNKGKNAWQVLRVTTFVYKLKGRTVSRNTLLGPCLGRTTLVDMDAPVEDKNVITESPTGCDSAVCEVDANHVPYEGMVFETDVAAKTYYDEYARQKGFLTRIVSSRRSVRDGSIISRRLACNREGFNVNRQNSRSVRIRKRESIRTGCKAMMVVRRKNSGKWVVEGFVEDHNHTLVVSSKKARPTPDEKDRRIRELSLELNRANQKLAACREQLRTFMEYMEEHTQSLSKTVENAVHNIMEFESGNIYKST</sequence>
<accession>A0ABQ8I856</accession>
<gene>
    <name evidence="2" type="ORF">JRO89_XS03G0019400</name>
</gene>
<keyword evidence="3" id="KW-1185">Reference proteome</keyword>
<reference evidence="2 3" key="1">
    <citation type="submission" date="2021-02" db="EMBL/GenBank/DDBJ databases">
        <title>Plant Genome Project.</title>
        <authorList>
            <person name="Zhang R.-G."/>
        </authorList>
    </citation>
    <scope>NUCLEOTIDE SEQUENCE [LARGE SCALE GENOMIC DNA]</scope>
    <source>
        <tissue evidence="2">Leaves</tissue>
    </source>
</reference>
<comment type="caution">
    <text evidence="2">The sequence shown here is derived from an EMBL/GenBank/DDBJ whole genome shotgun (WGS) entry which is preliminary data.</text>
</comment>
<evidence type="ECO:0000313" key="2">
    <source>
        <dbReference type="EMBL" id="KAH7572821.1"/>
    </source>
</evidence>
<evidence type="ECO:0000313" key="3">
    <source>
        <dbReference type="Proteomes" id="UP000827721"/>
    </source>
</evidence>
<dbReference type="Pfam" id="PF03101">
    <property type="entry name" value="FAR1"/>
    <property type="match status" value="1"/>
</dbReference>
<dbReference type="InterPro" id="IPR004330">
    <property type="entry name" value="FAR1_DNA_bnd_dom"/>
</dbReference>
<name>A0ABQ8I856_9ROSI</name>
<protein>
    <recommendedName>
        <fullName evidence="1">FAR1 domain-containing protein</fullName>
    </recommendedName>
</protein>
<dbReference type="PANTHER" id="PTHR46328:SF39">
    <property type="entry name" value="PROTEIN FAR1-RELATED SEQUENCE 5-LIKE"/>
    <property type="match status" value="1"/>
</dbReference>
<evidence type="ECO:0000259" key="1">
    <source>
        <dbReference type="Pfam" id="PF03101"/>
    </source>
</evidence>
<feature type="domain" description="FAR1" evidence="1">
    <location>
        <begin position="95"/>
        <end position="183"/>
    </location>
</feature>
<dbReference type="Proteomes" id="UP000827721">
    <property type="component" value="Unassembled WGS sequence"/>
</dbReference>
<proteinExistence type="predicted"/>
<dbReference type="PANTHER" id="PTHR46328">
    <property type="entry name" value="FAR-RED IMPAIRED RESPONSIVE (FAR1) FAMILY PROTEIN-RELATED"/>
    <property type="match status" value="1"/>
</dbReference>
<dbReference type="EMBL" id="JAFEMO010000003">
    <property type="protein sequence ID" value="KAH7572821.1"/>
    <property type="molecule type" value="Genomic_DNA"/>
</dbReference>